<dbReference type="InterPro" id="IPR013785">
    <property type="entry name" value="Aldolase_TIM"/>
</dbReference>
<dbReference type="GeneID" id="18794791"/>
<dbReference type="KEGG" id="shs:STEHIDRAFT_106184"/>
<evidence type="ECO:0000313" key="3">
    <source>
        <dbReference type="Proteomes" id="UP000053927"/>
    </source>
</evidence>
<dbReference type="OMA" id="NCLDCWD"/>
<dbReference type="PANTHER" id="PTHR22893">
    <property type="entry name" value="NADH OXIDOREDUCTASE-RELATED"/>
    <property type="match status" value="1"/>
</dbReference>
<dbReference type="GO" id="GO:0003959">
    <property type="term" value="F:NADPH dehydrogenase activity"/>
    <property type="evidence" value="ECO:0007669"/>
    <property type="project" value="TreeGrafter"/>
</dbReference>
<dbReference type="GO" id="GO:0010181">
    <property type="term" value="F:FMN binding"/>
    <property type="evidence" value="ECO:0007669"/>
    <property type="project" value="InterPro"/>
</dbReference>
<dbReference type="OrthoDB" id="276546at2759"/>
<keyword evidence="3" id="KW-1185">Reference proteome</keyword>
<protein>
    <submittedName>
        <fullName evidence="2">NADH:flavin oxidoreductase/NADH oxidase</fullName>
    </submittedName>
</protein>
<dbReference type="EMBL" id="JH687403">
    <property type="protein sequence ID" value="EIM79598.1"/>
    <property type="molecule type" value="Genomic_DNA"/>
</dbReference>
<dbReference type="SUPFAM" id="SSF51395">
    <property type="entry name" value="FMN-linked oxidoreductases"/>
    <property type="match status" value="1"/>
</dbReference>
<evidence type="ECO:0000313" key="2">
    <source>
        <dbReference type="EMBL" id="EIM79598.1"/>
    </source>
</evidence>
<sequence>MPSTKAPPSDSKLSQPLQVGDIGLLGHRIVMAPLTRYRANSAHVHTDDLALPYYTQRASVPGTLIVSEGTFIAPRAGGFANVPGIWSDEQCAAWKKITDSVHSKGSFIVIQLWAIGRAADPSQLVSEDPSFKDAYISAGDVQLTGQPIPPRPLTVPEIKEYVDWYAKAAENAVKKAGFDGVEVHGAHGYLVDQFLQDRTNNRTDEYGGTIENRSRFGLEVIEAVTNAVGQGRVGIRLSPWSTFQEMRMEDPKPQFSHFVTQIQERYPDFGFIHVVEPRVAGNIDRIPSDGESNDFLREIWGSKPYIAAGGFSAEDAVKVAEEKGGLVAFGRHFISNPDLPFRVRKGIPFTTYNRSTFYVVGSTTGYLDYPFSEEFEKELNGHGNGVGNGAHMLVKTRNFLRKLFG</sequence>
<dbReference type="Pfam" id="PF00724">
    <property type="entry name" value="Oxidored_FMN"/>
    <property type="match status" value="1"/>
</dbReference>
<dbReference type="CDD" id="cd02933">
    <property type="entry name" value="OYE_like_FMN"/>
    <property type="match status" value="1"/>
</dbReference>
<organism evidence="2 3">
    <name type="scientific">Stereum hirsutum (strain FP-91666)</name>
    <name type="common">White-rot fungus</name>
    <dbReference type="NCBI Taxonomy" id="721885"/>
    <lineage>
        <taxon>Eukaryota</taxon>
        <taxon>Fungi</taxon>
        <taxon>Dikarya</taxon>
        <taxon>Basidiomycota</taxon>
        <taxon>Agaricomycotina</taxon>
        <taxon>Agaricomycetes</taxon>
        <taxon>Russulales</taxon>
        <taxon>Stereaceae</taxon>
        <taxon>Stereum</taxon>
    </lineage>
</organism>
<gene>
    <name evidence="2" type="ORF">STEHIDRAFT_106184</name>
</gene>
<dbReference type="Gene3D" id="3.20.20.70">
    <property type="entry name" value="Aldolase class I"/>
    <property type="match status" value="1"/>
</dbReference>
<dbReference type="InterPro" id="IPR001155">
    <property type="entry name" value="OxRdtase_FMN_N"/>
</dbReference>
<dbReference type="AlphaFoldDB" id="R7RXT2"/>
<dbReference type="InterPro" id="IPR045247">
    <property type="entry name" value="Oye-like"/>
</dbReference>
<proteinExistence type="predicted"/>
<name>R7RXT2_STEHR</name>
<dbReference type="PANTHER" id="PTHR22893:SF91">
    <property type="entry name" value="NADPH DEHYDROGENASE 2-RELATED"/>
    <property type="match status" value="1"/>
</dbReference>
<dbReference type="FunFam" id="3.20.20.70:FF:000138">
    <property type="entry name" value="NADPH dehydrogenase 1"/>
    <property type="match status" value="1"/>
</dbReference>
<dbReference type="Proteomes" id="UP000053927">
    <property type="component" value="Unassembled WGS sequence"/>
</dbReference>
<evidence type="ECO:0000259" key="1">
    <source>
        <dbReference type="Pfam" id="PF00724"/>
    </source>
</evidence>
<accession>R7RXT2</accession>
<dbReference type="eggNOG" id="KOG0134">
    <property type="taxonomic scope" value="Eukaryota"/>
</dbReference>
<reference evidence="3" key="1">
    <citation type="journal article" date="2012" name="Science">
        <title>The Paleozoic origin of enzymatic lignin decomposition reconstructed from 31 fungal genomes.</title>
        <authorList>
            <person name="Floudas D."/>
            <person name="Binder M."/>
            <person name="Riley R."/>
            <person name="Barry K."/>
            <person name="Blanchette R.A."/>
            <person name="Henrissat B."/>
            <person name="Martinez A.T."/>
            <person name="Otillar R."/>
            <person name="Spatafora J.W."/>
            <person name="Yadav J.S."/>
            <person name="Aerts A."/>
            <person name="Benoit I."/>
            <person name="Boyd A."/>
            <person name="Carlson A."/>
            <person name="Copeland A."/>
            <person name="Coutinho P.M."/>
            <person name="de Vries R.P."/>
            <person name="Ferreira P."/>
            <person name="Findley K."/>
            <person name="Foster B."/>
            <person name="Gaskell J."/>
            <person name="Glotzer D."/>
            <person name="Gorecki P."/>
            <person name="Heitman J."/>
            <person name="Hesse C."/>
            <person name="Hori C."/>
            <person name="Igarashi K."/>
            <person name="Jurgens J.A."/>
            <person name="Kallen N."/>
            <person name="Kersten P."/>
            <person name="Kohler A."/>
            <person name="Kuees U."/>
            <person name="Kumar T.K.A."/>
            <person name="Kuo A."/>
            <person name="LaButti K."/>
            <person name="Larrondo L.F."/>
            <person name="Lindquist E."/>
            <person name="Ling A."/>
            <person name="Lombard V."/>
            <person name="Lucas S."/>
            <person name="Lundell T."/>
            <person name="Martin R."/>
            <person name="McLaughlin D.J."/>
            <person name="Morgenstern I."/>
            <person name="Morin E."/>
            <person name="Murat C."/>
            <person name="Nagy L.G."/>
            <person name="Nolan M."/>
            <person name="Ohm R.A."/>
            <person name="Patyshakuliyeva A."/>
            <person name="Rokas A."/>
            <person name="Ruiz-Duenas F.J."/>
            <person name="Sabat G."/>
            <person name="Salamov A."/>
            <person name="Samejima M."/>
            <person name="Schmutz J."/>
            <person name="Slot J.C."/>
            <person name="St John F."/>
            <person name="Stenlid J."/>
            <person name="Sun H."/>
            <person name="Sun S."/>
            <person name="Syed K."/>
            <person name="Tsang A."/>
            <person name="Wiebenga A."/>
            <person name="Young D."/>
            <person name="Pisabarro A."/>
            <person name="Eastwood D.C."/>
            <person name="Martin F."/>
            <person name="Cullen D."/>
            <person name="Grigoriev I.V."/>
            <person name="Hibbett D.S."/>
        </authorList>
    </citation>
    <scope>NUCLEOTIDE SEQUENCE [LARGE SCALE GENOMIC DNA]</scope>
    <source>
        <strain evidence="3">FP-91666</strain>
    </source>
</reference>
<feature type="domain" description="NADH:flavin oxidoreductase/NADH oxidase N-terminal" evidence="1">
    <location>
        <begin position="13"/>
        <end position="348"/>
    </location>
</feature>
<dbReference type="RefSeq" id="XP_007311383.1">
    <property type="nucleotide sequence ID" value="XM_007311321.1"/>
</dbReference>